<dbReference type="AlphaFoldDB" id="A0AAV5K3Y6"/>
<evidence type="ECO:0000313" key="1">
    <source>
        <dbReference type="EMBL" id="GKV18292.1"/>
    </source>
</evidence>
<dbReference type="Proteomes" id="UP001054252">
    <property type="component" value="Unassembled WGS sequence"/>
</dbReference>
<proteinExistence type="predicted"/>
<reference evidence="1 2" key="1">
    <citation type="journal article" date="2021" name="Commun. Biol.">
        <title>The genome of Shorea leprosula (Dipterocarpaceae) highlights the ecological relevance of drought in aseasonal tropical rainforests.</title>
        <authorList>
            <person name="Ng K.K.S."/>
            <person name="Kobayashi M.J."/>
            <person name="Fawcett J.A."/>
            <person name="Hatakeyama M."/>
            <person name="Paape T."/>
            <person name="Ng C.H."/>
            <person name="Ang C.C."/>
            <person name="Tnah L.H."/>
            <person name="Lee C.T."/>
            <person name="Nishiyama T."/>
            <person name="Sese J."/>
            <person name="O'Brien M.J."/>
            <person name="Copetti D."/>
            <person name="Mohd Noor M.I."/>
            <person name="Ong R.C."/>
            <person name="Putra M."/>
            <person name="Sireger I.Z."/>
            <person name="Indrioko S."/>
            <person name="Kosugi Y."/>
            <person name="Izuno A."/>
            <person name="Isagi Y."/>
            <person name="Lee S.L."/>
            <person name="Shimizu K.K."/>
        </authorList>
    </citation>
    <scope>NUCLEOTIDE SEQUENCE [LARGE SCALE GENOMIC DNA]</scope>
    <source>
        <strain evidence="1">214</strain>
    </source>
</reference>
<accession>A0AAV5K3Y6</accession>
<keyword evidence="2" id="KW-1185">Reference proteome</keyword>
<comment type="caution">
    <text evidence="1">The sequence shown here is derived from an EMBL/GenBank/DDBJ whole genome shotgun (WGS) entry which is preliminary data.</text>
</comment>
<protein>
    <submittedName>
        <fullName evidence="1">Uncharacterized protein</fullName>
    </submittedName>
</protein>
<name>A0AAV5K3Y6_9ROSI</name>
<dbReference type="EMBL" id="BPVZ01000050">
    <property type="protein sequence ID" value="GKV18292.1"/>
    <property type="molecule type" value="Genomic_DNA"/>
</dbReference>
<gene>
    <name evidence="1" type="ORF">SLEP1_g28694</name>
</gene>
<sequence length="42" mass="4670">MPSASPNLQVRFCWENSVFPCPPFQEAKSRTGKIEGSDELEG</sequence>
<organism evidence="1 2">
    <name type="scientific">Rubroshorea leprosula</name>
    <dbReference type="NCBI Taxonomy" id="152421"/>
    <lineage>
        <taxon>Eukaryota</taxon>
        <taxon>Viridiplantae</taxon>
        <taxon>Streptophyta</taxon>
        <taxon>Embryophyta</taxon>
        <taxon>Tracheophyta</taxon>
        <taxon>Spermatophyta</taxon>
        <taxon>Magnoliopsida</taxon>
        <taxon>eudicotyledons</taxon>
        <taxon>Gunneridae</taxon>
        <taxon>Pentapetalae</taxon>
        <taxon>rosids</taxon>
        <taxon>malvids</taxon>
        <taxon>Malvales</taxon>
        <taxon>Dipterocarpaceae</taxon>
        <taxon>Rubroshorea</taxon>
    </lineage>
</organism>
<evidence type="ECO:0000313" key="2">
    <source>
        <dbReference type="Proteomes" id="UP001054252"/>
    </source>
</evidence>